<proteinExistence type="predicted"/>
<evidence type="ECO:0000256" key="1">
    <source>
        <dbReference type="SAM" id="SignalP"/>
    </source>
</evidence>
<dbReference type="RefSeq" id="WP_184200620.1">
    <property type="nucleotide sequence ID" value="NZ_JACHGW010000004.1"/>
</dbReference>
<dbReference type="InterPro" id="IPR018711">
    <property type="entry name" value="NAGPA"/>
</dbReference>
<keyword evidence="1" id="KW-0732">Signal</keyword>
<organism evidence="3 4">
    <name type="scientific">Armatimonas rosea</name>
    <dbReference type="NCBI Taxonomy" id="685828"/>
    <lineage>
        <taxon>Bacteria</taxon>
        <taxon>Bacillati</taxon>
        <taxon>Armatimonadota</taxon>
        <taxon>Armatimonadia</taxon>
        <taxon>Armatimonadales</taxon>
        <taxon>Armatimonadaceae</taxon>
        <taxon>Armatimonas</taxon>
    </lineage>
</organism>
<dbReference type="Pfam" id="PF09992">
    <property type="entry name" value="NAGPA"/>
    <property type="match status" value="1"/>
</dbReference>
<reference evidence="3 4" key="1">
    <citation type="submission" date="2020-08" db="EMBL/GenBank/DDBJ databases">
        <title>Genomic Encyclopedia of Type Strains, Phase IV (KMG-IV): sequencing the most valuable type-strain genomes for metagenomic binning, comparative biology and taxonomic classification.</title>
        <authorList>
            <person name="Goeker M."/>
        </authorList>
    </citation>
    <scope>NUCLEOTIDE SEQUENCE [LARGE SCALE GENOMIC DNA]</scope>
    <source>
        <strain evidence="3 4">DSM 23562</strain>
    </source>
</reference>
<evidence type="ECO:0000313" key="3">
    <source>
        <dbReference type="EMBL" id="MBB6052141.1"/>
    </source>
</evidence>
<dbReference type="EMBL" id="JACHGW010000004">
    <property type="protein sequence ID" value="MBB6052141.1"/>
    <property type="molecule type" value="Genomic_DNA"/>
</dbReference>
<accession>A0A7W9W8D1</accession>
<gene>
    <name evidence="3" type="ORF">HNQ39_003962</name>
</gene>
<feature type="signal peptide" evidence="1">
    <location>
        <begin position="1"/>
        <end position="22"/>
    </location>
</feature>
<protein>
    <recommendedName>
        <fullName evidence="2">Phosphodiester glycosidase domain-containing protein</fullName>
    </recommendedName>
</protein>
<feature type="chain" id="PRO_5030966596" description="Phosphodiester glycosidase domain-containing protein" evidence="1">
    <location>
        <begin position="23"/>
        <end position="266"/>
    </location>
</feature>
<keyword evidence="4" id="KW-1185">Reference proteome</keyword>
<dbReference type="Proteomes" id="UP000520814">
    <property type="component" value="Unassembled WGS sequence"/>
</dbReference>
<name>A0A7W9W8D1_ARMRO</name>
<sequence>MKTLFLLSLTCLLGLTASVANAEAQALQQEVRVLSGATVHVVRVSLDSDRVLVQPMLAQGGVGRSESLASMATRGARVVLTGAFFDTKSLQPMGDIVIGKKLVHFGGRGAALCLRHVKKGEGWVASIRSNDGIDRHTDWGKSDIVLAGGIALLKDGKSVVNPRKSGFSPLLERPDPRAGVGVLKNGDLILCATKTPVTLTEWAKVLKAAGAVEALNYDGGSSTGLYLDGKALVAPGRKLTNALAVYVERPVALAMRKKPITVAKRD</sequence>
<dbReference type="PANTHER" id="PTHR40446">
    <property type="entry name" value="N-ACETYLGLUCOSAMINE-1-PHOSPHODIESTER ALPHA-N-ACETYLGLUCOSAMINIDASE"/>
    <property type="match status" value="1"/>
</dbReference>
<evidence type="ECO:0000313" key="4">
    <source>
        <dbReference type="Proteomes" id="UP000520814"/>
    </source>
</evidence>
<evidence type="ECO:0000259" key="2">
    <source>
        <dbReference type="Pfam" id="PF09992"/>
    </source>
</evidence>
<dbReference type="PANTHER" id="PTHR40446:SF2">
    <property type="entry name" value="N-ACETYLGLUCOSAMINE-1-PHOSPHODIESTER ALPHA-N-ACETYLGLUCOSAMINIDASE"/>
    <property type="match status" value="1"/>
</dbReference>
<dbReference type="AlphaFoldDB" id="A0A7W9W8D1"/>
<feature type="domain" description="Phosphodiester glycosidase" evidence="2">
    <location>
        <begin position="75"/>
        <end position="246"/>
    </location>
</feature>
<comment type="caution">
    <text evidence="3">The sequence shown here is derived from an EMBL/GenBank/DDBJ whole genome shotgun (WGS) entry which is preliminary data.</text>
</comment>